<organism evidence="6 7">
    <name type="scientific">Aspergillus novofumigatus (strain IBT 16806)</name>
    <dbReference type="NCBI Taxonomy" id="1392255"/>
    <lineage>
        <taxon>Eukaryota</taxon>
        <taxon>Fungi</taxon>
        <taxon>Dikarya</taxon>
        <taxon>Ascomycota</taxon>
        <taxon>Pezizomycotina</taxon>
        <taxon>Eurotiomycetes</taxon>
        <taxon>Eurotiomycetidae</taxon>
        <taxon>Eurotiales</taxon>
        <taxon>Aspergillaceae</taxon>
        <taxon>Aspergillus</taxon>
        <taxon>Aspergillus subgen. Fumigati</taxon>
    </lineage>
</organism>
<dbReference type="InterPro" id="IPR036864">
    <property type="entry name" value="Zn2-C6_fun-type_DNA-bd_sf"/>
</dbReference>
<dbReference type="OMA" id="RQPCHRC"/>
<dbReference type="InterPro" id="IPR053230">
    <property type="entry name" value="Trans_reg_galc"/>
</dbReference>
<dbReference type="SUPFAM" id="SSF57701">
    <property type="entry name" value="Zn2/Cys6 DNA-binding domain"/>
    <property type="match status" value="1"/>
</dbReference>
<accession>A0A2I1C799</accession>
<keyword evidence="1" id="KW-0805">Transcription regulation</keyword>
<comment type="caution">
    <text evidence="6">The sequence shown here is derived from an EMBL/GenBank/DDBJ whole genome shotgun (WGS) entry which is preliminary data.</text>
</comment>
<dbReference type="Proteomes" id="UP000234474">
    <property type="component" value="Unassembled WGS sequence"/>
</dbReference>
<evidence type="ECO:0000256" key="4">
    <source>
        <dbReference type="ARBA" id="ARBA00023242"/>
    </source>
</evidence>
<proteinExistence type="predicted"/>
<dbReference type="GO" id="GO:0003677">
    <property type="term" value="F:DNA binding"/>
    <property type="evidence" value="ECO:0007669"/>
    <property type="project" value="UniProtKB-KW"/>
</dbReference>
<dbReference type="PANTHER" id="PTHR47654:SF1">
    <property type="entry name" value="ZN(II)2CYS6 TRANSCRIPTION FACTOR (EUROFUNG)"/>
    <property type="match status" value="1"/>
</dbReference>
<dbReference type="AlphaFoldDB" id="A0A2I1C799"/>
<dbReference type="Gene3D" id="4.10.240.10">
    <property type="entry name" value="Zn(2)-C6 fungal-type DNA-binding domain"/>
    <property type="match status" value="1"/>
</dbReference>
<dbReference type="GeneID" id="36537115"/>
<dbReference type="RefSeq" id="XP_024682107.1">
    <property type="nucleotide sequence ID" value="XM_024829789.1"/>
</dbReference>
<evidence type="ECO:0000313" key="6">
    <source>
        <dbReference type="EMBL" id="PKX93512.1"/>
    </source>
</evidence>
<gene>
    <name evidence="6" type="ORF">P174DRAFT_459699</name>
</gene>
<dbReference type="Pfam" id="PF00172">
    <property type="entry name" value="Zn_clus"/>
    <property type="match status" value="1"/>
</dbReference>
<evidence type="ECO:0000256" key="2">
    <source>
        <dbReference type="ARBA" id="ARBA00023125"/>
    </source>
</evidence>
<evidence type="ECO:0000259" key="5">
    <source>
        <dbReference type="PROSITE" id="PS50048"/>
    </source>
</evidence>
<dbReference type="OrthoDB" id="3364175at2759"/>
<evidence type="ECO:0000313" key="7">
    <source>
        <dbReference type="Proteomes" id="UP000234474"/>
    </source>
</evidence>
<dbReference type="PROSITE" id="PS00463">
    <property type="entry name" value="ZN2_CY6_FUNGAL_1"/>
    <property type="match status" value="1"/>
</dbReference>
<evidence type="ECO:0000256" key="3">
    <source>
        <dbReference type="ARBA" id="ARBA00023163"/>
    </source>
</evidence>
<keyword evidence="2" id="KW-0238">DNA-binding</keyword>
<dbReference type="PANTHER" id="PTHR47654">
    <property type="entry name" value="ZN(II)2CYS6 TRANSCRIPTION FACTOR (EUROFUNG)-RELATED"/>
    <property type="match status" value="1"/>
</dbReference>
<dbReference type="CDD" id="cd00067">
    <property type="entry name" value="GAL4"/>
    <property type="match status" value="1"/>
</dbReference>
<dbReference type="EMBL" id="MSZS01000004">
    <property type="protein sequence ID" value="PKX93512.1"/>
    <property type="molecule type" value="Genomic_DNA"/>
</dbReference>
<name>A0A2I1C799_ASPN1</name>
<dbReference type="GO" id="GO:0008270">
    <property type="term" value="F:zinc ion binding"/>
    <property type="evidence" value="ECO:0007669"/>
    <property type="project" value="InterPro"/>
</dbReference>
<dbReference type="InterPro" id="IPR001138">
    <property type="entry name" value="Zn2Cys6_DnaBD"/>
</dbReference>
<protein>
    <submittedName>
        <fullName evidence="6">Putative C6 transcription factor</fullName>
    </submittedName>
</protein>
<sequence>MLKLEEHASSTRRDLQFDSLVSPTNSKVAIPRIVRPQPRNAIRRAKRACLECRHRKTRCDGYQPCHQCDFFNVACEYAEGKQERAKRRVVELEEQIGVYDPVDAQDREMIDRVLNRVFGAGKPIVWEQEGQYRNNRQVNQIWLIAINMEHQSGEKIQVLASLAEAA</sequence>
<dbReference type="VEuPathDB" id="FungiDB:P174DRAFT_459699"/>
<dbReference type="SMART" id="SM00066">
    <property type="entry name" value="GAL4"/>
    <property type="match status" value="1"/>
</dbReference>
<keyword evidence="4" id="KW-0539">Nucleus</keyword>
<dbReference type="GO" id="GO:0000981">
    <property type="term" value="F:DNA-binding transcription factor activity, RNA polymerase II-specific"/>
    <property type="evidence" value="ECO:0007669"/>
    <property type="project" value="InterPro"/>
</dbReference>
<keyword evidence="3" id="KW-0804">Transcription</keyword>
<evidence type="ECO:0000256" key="1">
    <source>
        <dbReference type="ARBA" id="ARBA00023015"/>
    </source>
</evidence>
<reference evidence="7" key="1">
    <citation type="journal article" date="2018" name="Proc. Natl. Acad. Sci. U.S.A.">
        <title>Linking secondary metabolites to gene clusters through genome sequencing of six diverse Aspergillus species.</title>
        <authorList>
            <person name="Kaerboelling I."/>
            <person name="Vesth T.C."/>
            <person name="Frisvad J.C."/>
            <person name="Nybo J.L."/>
            <person name="Theobald S."/>
            <person name="Kuo A."/>
            <person name="Bowyer P."/>
            <person name="Matsuda Y."/>
            <person name="Mondo S."/>
            <person name="Lyhne E.K."/>
            <person name="Kogle M.E."/>
            <person name="Clum A."/>
            <person name="Lipzen A."/>
            <person name="Salamov A."/>
            <person name="Ngan C.Y."/>
            <person name="Daum C."/>
            <person name="Chiniquy J."/>
            <person name="Barry K."/>
            <person name="LaButti K."/>
            <person name="Haridas S."/>
            <person name="Simmons B.A."/>
            <person name="Magnuson J.K."/>
            <person name="Mortensen U.H."/>
            <person name="Larsen T.O."/>
            <person name="Grigoriev I.V."/>
            <person name="Baker S.E."/>
            <person name="Andersen M.R."/>
        </authorList>
    </citation>
    <scope>NUCLEOTIDE SEQUENCE [LARGE SCALE GENOMIC DNA]</scope>
    <source>
        <strain evidence="7">IBT 16806</strain>
    </source>
</reference>
<dbReference type="PROSITE" id="PS50048">
    <property type="entry name" value="ZN2_CY6_FUNGAL_2"/>
    <property type="match status" value="1"/>
</dbReference>
<feature type="domain" description="Zn(2)-C6 fungal-type" evidence="5">
    <location>
        <begin position="48"/>
        <end position="77"/>
    </location>
</feature>
<keyword evidence="7" id="KW-1185">Reference proteome</keyword>